<dbReference type="AlphaFoldDB" id="A0A1B1YE63"/>
<evidence type="ECO:0000256" key="1">
    <source>
        <dbReference type="ARBA" id="ARBA00023004"/>
    </source>
</evidence>
<keyword evidence="1" id="KW-0408">Iron</keyword>
<proteinExistence type="predicted"/>
<evidence type="ECO:0000259" key="2">
    <source>
        <dbReference type="SMART" id="SM00899"/>
    </source>
</evidence>
<evidence type="ECO:0000313" key="3">
    <source>
        <dbReference type="EMBL" id="ANW99059.1"/>
    </source>
</evidence>
<reference evidence="3 4" key="1">
    <citation type="submission" date="2016-02" db="EMBL/GenBank/DDBJ databases">
        <title>Comparison of Clostridium stercorarium subspecies using comparative genomics and transcriptomics.</title>
        <authorList>
            <person name="Schellenberg J."/>
            <person name="Thallinger G."/>
            <person name="Levin D.B."/>
            <person name="Zhang X."/>
            <person name="Alvare G."/>
            <person name="Fristensky B."/>
            <person name="Sparling R."/>
        </authorList>
    </citation>
    <scope>NUCLEOTIDE SEQUENCE [LARGE SCALE GENOMIC DNA]</scope>
    <source>
        <strain evidence="3 4">DSM 2910</strain>
    </source>
</reference>
<protein>
    <submittedName>
        <fullName evidence="3">Iron transporter FeoA</fullName>
    </submittedName>
</protein>
<dbReference type="InterPro" id="IPR008988">
    <property type="entry name" value="Transcriptional_repressor_C"/>
</dbReference>
<dbReference type="Gene3D" id="2.30.30.90">
    <property type="match status" value="1"/>
</dbReference>
<feature type="domain" description="Ferrous iron transporter FeoA-like" evidence="2">
    <location>
        <begin position="2"/>
        <end position="70"/>
    </location>
</feature>
<evidence type="ECO:0000313" key="4">
    <source>
        <dbReference type="Proteomes" id="UP000092971"/>
    </source>
</evidence>
<dbReference type="Proteomes" id="UP000092971">
    <property type="component" value="Chromosome"/>
</dbReference>
<dbReference type="InterPro" id="IPR038157">
    <property type="entry name" value="FeoA_core_dom"/>
</dbReference>
<dbReference type="PANTHER" id="PTHR43151:SF1">
    <property type="entry name" value="SSR2333 PROTEIN"/>
    <property type="match status" value="1"/>
</dbReference>
<sequence>MMPLTMAKTGEKNHIKKIGGKEEVKKFLEHLGFVVGGDVTVISEMAGNLIVNVKDSRIAISRELASKIIV</sequence>
<gene>
    <name evidence="3" type="ORF">CSTERTH_08470</name>
</gene>
<dbReference type="SUPFAM" id="SSF50037">
    <property type="entry name" value="C-terminal domain of transcriptional repressors"/>
    <property type="match status" value="1"/>
</dbReference>
<name>A0A1B1YE63_THEST</name>
<dbReference type="Pfam" id="PF04023">
    <property type="entry name" value="FeoA"/>
    <property type="match status" value="1"/>
</dbReference>
<dbReference type="RefSeq" id="WP_054632757.1">
    <property type="nucleotide sequence ID" value="NZ_CP014672.1"/>
</dbReference>
<dbReference type="InterPro" id="IPR053184">
    <property type="entry name" value="FeoA-like"/>
</dbReference>
<dbReference type="PANTHER" id="PTHR43151">
    <property type="entry name" value="FEOA FAMILY PROTEIN"/>
    <property type="match status" value="1"/>
</dbReference>
<dbReference type="GO" id="GO:0046914">
    <property type="term" value="F:transition metal ion binding"/>
    <property type="evidence" value="ECO:0007669"/>
    <property type="project" value="InterPro"/>
</dbReference>
<dbReference type="EMBL" id="CP014672">
    <property type="protein sequence ID" value="ANW99059.1"/>
    <property type="molecule type" value="Genomic_DNA"/>
</dbReference>
<accession>A0A1B1YE63</accession>
<dbReference type="SMART" id="SM00899">
    <property type="entry name" value="FeoA"/>
    <property type="match status" value="1"/>
</dbReference>
<organism evidence="3 4">
    <name type="scientific">Thermoclostridium stercorarium subsp. thermolacticum DSM 2910</name>
    <dbReference type="NCBI Taxonomy" id="1121336"/>
    <lineage>
        <taxon>Bacteria</taxon>
        <taxon>Bacillati</taxon>
        <taxon>Bacillota</taxon>
        <taxon>Clostridia</taxon>
        <taxon>Eubacteriales</taxon>
        <taxon>Oscillospiraceae</taxon>
        <taxon>Thermoclostridium</taxon>
    </lineage>
</organism>
<dbReference type="InterPro" id="IPR007167">
    <property type="entry name" value="Fe-transptr_FeoA-like"/>
</dbReference>
<dbReference type="OrthoDB" id="5984at2"/>